<dbReference type="PANTHER" id="PTHR21600">
    <property type="entry name" value="MITOCHONDRIAL RNA PSEUDOURIDINE SYNTHASE"/>
    <property type="match status" value="1"/>
</dbReference>
<dbReference type="Pfam" id="PF00849">
    <property type="entry name" value="PseudoU_synth_2"/>
    <property type="match status" value="1"/>
</dbReference>
<organism evidence="8 9">
    <name type="scientific">Faecalibacterium prausnitzii</name>
    <dbReference type="NCBI Taxonomy" id="853"/>
    <lineage>
        <taxon>Bacteria</taxon>
        <taxon>Bacillati</taxon>
        <taxon>Bacillota</taxon>
        <taxon>Clostridia</taxon>
        <taxon>Eubacteriales</taxon>
        <taxon>Oscillospiraceae</taxon>
        <taxon>Faecalibacterium</taxon>
    </lineage>
</organism>
<evidence type="ECO:0000256" key="2">
    <source>
        <dbReference type="ARBA" id="ARBA00010876"/>
    </source>
</evidence>
<keyword evidence="3" id="KW-0413">Isomerase</keyword>
<dbReference type="GO" id="GO:0140098">
    <property type="term" value="F:catalytic activity, acting on RNA"/>
    <property type="evidence" value="ECO:0007669"/>
    <property type="project" value="UniProtKB-ARBA"/>
</dbReference>
<evidence type="ECO:0000313" key="9">
    <source>
        <dbReference type="Proteomes" id="UP000220438"/>
    </source>
</evidence>
<evidence type="ECO:0000256" key="6">
    <source>
        <dbReference type="PROSITE-ProRule" id="PRU00182"/>
    </source>
</evidence>
<evidence type="ECO:0000256" key="3">
    <source>
        <dbReference type="ARBA" id="ARBA00023235"/>
    </source>
</evidence>
<dbReference type="InterPro" id="IPR036986">
    <property type="entry name" value="S4_RNA-bd_sf"/>
</dbReference>
<comment type="caution">
    <text evidence="8">The sequence shown here is derived from an EMBL/GenBank/DDBJ whole genome shotgun (WGS) entry which is preliminary data.</text>
</comment>
<dbReference type="Proteomes" id="UP000220438">
    <property type="component" value="Unassembled WGS sequence"/>
</dbReference>
<name>A0A2A7BDA6_9FIRM</name>
<dbReference type="GO" id="GO:0000455">
    <property type="term" value="P:enzyme-directed rRNA pseudouridine synthesis"/>
    <property type="evidence" value="ECO:0007669"/>
    <property type="project" value="TreeGrafter"/>
</dbReference>
<reference evidence="8 9" key="1">
    <citation type="journal article" date="2017" name="Front. Microbiol.">
        <title>New Insights into the Diversity of the Genus Faecalibacterium.</title>
        <authorList>
            <person name="Benevides L."/>
            <person name="Burman S."/>
            <person name="Martin R."/>
            <person name="Robert V."/>
            <person name="Thomas M."/>
            <person name="Miquel S."/>
            <person name="Chain F."/>
            <person name="Sokol H."/>
            <person name="Bermudez-Humaran L.G."/>
            <person name="Morrison M."/>
            <person name="Langella P."/>
            <person name="Azevedo V.A."/>
            <person name="Chatel J.M."/>
            <person name="Soares S."/>
        </authorList>
    </citation>
    <scope>NUCLEOTIDE SEQUENCE [LARGE SCALE GENOMIC DNA]</scope>
    <source>
        <strain evidence="8 9">AHMP21</strain>
    </source>
</reference>
<dbReference type="SUPFAM" id="SSF55120">
    <property type="entry name" value="Pseudouridine synthase"/>
    <property type="match status" value="1"/>
</dbReference>
<dbReference type="InterPro" id="IPR006145">
    <property type="entry name" value="PsdUridine_synth_RsuA/RluA"/>
</dbReference>
<dbReference type="CDD" id="cd02869">
    <property type="entry name" value="PseudoU_synth_RluA_like"/>
    <property type="match status" value="1"/>
</dbReference>
<keyword evidence="6" id="KW-0694">RNA-binding</keyword>
<evidence type="ECO:0000313" key="8">
    <source>
        <dbReference type="EMBL" id="PDX89364.1"/>
    </source>
</evidence>
<comment type="catalytic activity">
    <reaction evidence="1">
        <text>a uridine in RNA = a pseudouridine in RNA</text>
        <dbReference type="Rhea" id="RHEA:48348"/>
        <dbReference type="Rhea" id="RHEA-COMP:12068"/>
        <dbReference type="Rhea" id="RHEA-COMP:12069"/>
        <dbReference type="ChEBI" id="CHEBI:65314"/>
        <dbReference type="ChEBI" id="CHEBI:65315"/>
    </reaction>
</comment>
<evidence type="ECO:0000256" key="1">
    <source>
        <dbReference type="ARBA" id="ARBA00000073"/>
    </source>
</evidence>
<sequence length="316" mass="35187">MKILKVKCLAPTRLDNYLMQQFPALNPGRLNKALRENKIKLNGKKQPLSTRVMAGDEIKLFILDEVLDADKRVEGPAWKNARGPAQVIYDCPQILVVNKPAGLAVDGPEDDTLLNRALLYLSQQGEYKENDLYTPALCHRLDTGTSGLVIIAKTPEAEQLFLEVIKNREVKKTYLCVTFGRPTPPDGTLGGYLLKDADRGIVKIVPDKQPGAKDVETQYETVAVSGRLALLKVRLITGRTHQIRAHMASIGCPILGDSKYGNNTANRELKLKYQALCAWELALPRFTSPDFADLSGKTFRAPKPWYYQQVLDGTLK</sequence>
<dbReference type="PANTHER" id="PTHR21600:SF87">
    <property type="entry name" value="RNA PSEUDOURIDYLATE SYNTHASE DOMAIN-CONTAINING PROTEIN 1"/>
    <property type="match status" value="1"/>
</dbReference>
<dbReference type="CDD" id="cd00165">
    <property type="entry name" value="S4"/>
    <property type="match status" value="1"/>
</dbReference>
<feature type="domain" description="Pseudouridine synthase RsuA/RluA-like" evidence="7">
    <location>
        <begin position="94"/>
        <end position="249"/>
    </location>
</feature>
<proteinExistence type="inferred from homology"/>
<dbReference type="PROSITE" id="PS50889">
    <property type="entry name" value="S4"/>
    <property type="match status" value="1"/>
</dbReference>
<evidence type="ECO:0000256" key="5">
    <source>
        <dbReference type="ARBA" id="ARBA00033164"/>
    </source>
</evidence>
<dbReference type="InterPro" id="IPR006224">
    <property type="entry name" value="PsdUridine_synth_RluA-like_CS"/>
</dbReference>
<gene>
    <name evidence="8" type="ORF">CHR61_08325</name>
</gene>
<dbReference type="GO" id="GO:0009982">
    <property type="term" value="F:pseudouridine synthase activity"/>
    <property type="evidence" value="ECO:0007669"/>
    <property type="project" value="InterPro"/>
</dbReference>
<protein>
    <recommendedName>
        <fullName evidence="4">RNA pseudouridylate synthase</fullName>
    </recommendedName>
    <alternativeName>
        <fullName evidence="5">RNA-uridine isomerase</fullName>
    </alternativeName>
</protein>
<accession>A0A2A7BDA6</accession>
<evidence type="ECO:0000256" key="4">
    <source>
        <dbReference type="ARBA" id="ARBA00031870"/>
    </source>
</evidence>
<dbReference type="Gene3D" id="3.10.290.10">
    <property type="entry name" value="RNA-binding S4 domain"/>
    <property type="match status" value="1"/>
</dbReference>
<dbReference type="InterPro" id="IPR020103">
    <property type="entry name" value="PsdUridine_synth_cat_dom_sf"/>
</dbReference>
<dbReference type="PROSITE" id="PS01129">
    <property type="entry name" value="PSI_RLU"/>
    <property type="match status" value="1"/>
</dbReference>
<dbReference type="RefSeq" id="WP_097770999.1">
    <property type="nucleotide sequence ID" value="NZ_NOUW01000021.1"/>
</dbReference>
<dbReference type="AlphaFoldDB" id="A0A2A7BDA6"/>
<evidence type="ECO:0000259" key="7">
    <source>
        <dbReference type="Pfam" id="PF00849"/>
    </source>
</evidence>
<comment type="similarity">
    <text evidence="2">Belongs to the pseudouridine synthase RluA family.</text>
</comment>
<dbReference type="GO" id="GO:0003723">
    <property type="term" value="F:RNA binding"/>
    <property type="evidence" value="ECO:0007669"/>
    <property type="project" value="UniProtKB-KW"/>
</dbReference>
<dbReference type="EMBL" id="NOUW01000021">
    <property type="protein sequence ID" value="PDX89364.1"/>
    <property type="molecule type" value="Genomic_DNA"/>
</dbReference>
<dbReference type="Gene3D" id="3.30.2350.10">
    <property type="entry name" value="Pseudouridine synthase"/>
    <property type="match status" value="1"/>
</dbReference>
<dbReference type="InterPro" id="IPR050188">
    <property type="entry name" value="RluA_PseudoU_synthase"/>
</dbReference>